<keyword evidence="4 7" id="KW-0732">Signal</keyword>
<evidence type="ECO:0000256" key="6">
    <source>
        <dbReference type="SAM" id="MobiDB-lite"/>
    </source>
</evidence>
<keyword evidence="9" id="KW-1185">Reference proteome</keyword>
<comment type="subcellular location">
    <subcellularLocation>
        <location evidence="1">Secreted</location>
    </subcellularLocation>
</comment>
<keyword evidence="5" id="KW-0221">Differentiation</keyword>
<dbReference type="PANTHER" id="PTHR36349">
    <property type="entry name" value="PROTEIN CLAVATA 3"/>
    <property type="match status" value="1"/>
</dbReference>
<evidence type="ECO:0000256" key="5">
    <source>
        <dbReference type="ARBA" id="ARBA00022782"/>
    </source>
</evidence>
<dbReference type="PANTHER" id="PTHR36349:SF2">
    <property type="entry name" value="PROTEIN CLAVATA 3"/>
    <property type="match status" value="1"/>
</dbReference>
<evidence type="ECO:0000256" key="2">
    <source>
        <dbReference type="ARBA" id="ARBA00005416"/>
    </source>
</evidence>
<evidence type="ECO:0000256" key="1">
    <source>
        <dbReference type="ARBA" id="ARBA00004613"/>
    </source>
</evidence>
<dbReference type="InterPro" id="IPR044962">
    <property type="entry name" value="CLV3/ESR"/>
</dbReference>
<dbReference type="AlphaFoldDB" id="A0AAV3Q3W1"/>
<gene>
    <name evidence="8" type="ORF">LIER_14606</name>
</gene>
<protein>
    <submittedName>
        <fullName evidence="8">Uncharacterized protein</fullName>
    </submittedName>
</protein>
<dbReference type="EMBL" id="BAABME010003078">
    <property type="protein sequence ID" value="GAA0157310.1"/>
    <property type="molecule type" value="Genomic_DNA"/>
</dbReference>
<comment type="caution">
    <text evidence="8">The sequence shown here is derived from an EMBL/GenBank/DDBJ whole genome shotgun (WGS) entry which is preliminary data.</text>
</comment>
<reference evidence="8 9" key="1">
    <citation type="submission" date="2024-01" db="EMBL/GenBank/DDBJ databases">
        <title>The complete chloroplast genome sequence of Lithospermum erythrorhizon: insights into the phylogenetic relationship among Boraginaceae species and the maternal lineages of purple gromwells.</title>
        <authorList>
            <person name="Okada T."/>
            <person name="Watanabe K."/>
        </authorList>
    </citation>
    <scope>NUCLEOTIDE SEQUENCE [LARGE SCALE GENOMIC DNA]</scope>
</reference>
<sequence>MAALVMSKFVSVLFILNLFFFLAMPSPSGTNTQNFTNRKTLHGAATRSASVNKVDKVNNKFYGGELREAPRGPDPLHHHGLAPNKPRTDP</sequence>
<feature type="compositionally biased region" description="Basic and acidic residues" evidence="6">
    <location>
        <begin position="65"/>
        <end position="77"/>
    </location>
</feature>
<comment type="similarity">
    <text evidence="2">Belongs to the CLV3/ESR signal peptide family.</text>
</comment>
<organism evidence="8 9">
    <name type="scientific">Lithospermum erythrorhizon</name>
    <name type="common">Purple gromwell</name>
    <name type="synonym">Lithospermum officinale var. erythrorhizon</name>
    <dbReference type="NCBI Taxonomy" id="34254"/>
    <lineage>
        <taxon>Eukaryota</taxon>
        <taxon>Viridiplantae</taxon>
        <taxon>Streptophyta</taxon>
        <taxon>Embryophyta</taxon>
        <taxon>Tracheophyta</taxon>
        <taxon>Spermatophyta</taxon>
        <taxon>Magnoliopsida</taxon>
        <taxon>eudicotyledons</taxon>
        <taxon>Gunneridae</taxon>
        <taxon>Pentapetalae</taxon>
        <taxon>asterids</taxon>
        <taxon>lamiids</taxon>
        <taxon>Boraginales</taxon>
        <taxon>Boraginaceae</taxon>
        <taxon>Boraginoideae</taxon>
        <taxon>Lithospermeae</taxon>
        <taxon>Lithospermum</taxon>
    </lineage>
</organism>
<keyword evidence="3" id="KW-0964">Secreted</keyword>
<accession>A0AAV3Q3W1</accession>
<evidence type="ECO:0000256" key="3">
    <source>
        <dbReference type="ARBA" id="ARBA00022525"/>
    </source>
</evidence>
<feature type="chain" id="PRO_5043349011" evidence="7">
    <location>
        <begin position="26"/>
        <end position="90"/>
    </location>
</feature>
<proteinExistence type="inferred from homology"/>
<dbReference type="GO" id="GO:0033612">
    <property type="term" value="F:receptor serine/threonine kinase binding"/>
    <property type="evidence" value="ECO:0007669"/>
    <property type="project" value="InterPro"/>
</dbReference>
<evidence type="ECO:0000313" key="8">
    <source>
        <dbReference type="EMBL" id="GAA0157310.1"/>
    </source>
</evidence>
<feature type="signal peptide" evidence="7">
    <location>
        <begin position="1"/>
        <end position="25"/>
    </location>
</feature>
<evidence type="ECO:0000256" key="7">
    <source>
        <dbReference type="SAM" id="SignalP"/>
    </source>
</evidence>
<dbReference type="Proteomes" id="UP001454036">
    <property type="component" value="Unassembled WGS sequence"/>
</dbReference>
<evidence type="ECO:0000313" key="9">
    <source>
        <dbReference type="Proteomes" id="UP001454036"/>
    </source>
</evidence>
<dbReference type="GO" id="GO:0005576">
    <property type="term" value="C:extracellular region"/>
    <property type="evidence" value="ECO:0007669"/>
    <property type="project" value="UniProtKB-SubCell"/>
</dbReference>
<dbReference type="GO" id="GO:0030154">
    <property type="term" value="P:cell differentiation"/>
    <property type="evidence" value="ECO:0007669"/>
    <property type="project" value="UniProtKB-KW"/>
</dbReference>
<feature type="region of interest" description="Disordered" evidence="6">
    <location>
        <begin position="64"/>
        <end position="90"/>
    </location>
</feature>
<name>A0AAV3Q3W1_LITER</name>
<evidence type="ECO:0000256" key="4">
    <source>
        <dbReference type="ARBA" id="ARBA00022729"/>
    </source>
</evidence>